<sequence length="391" mass="42664">MNREKVQIFDTTLRDGEQVPGCKLDTKQKLVIAERLDNMGVDIIEAGFPISSPGDFLSVTEISKVVKNATVCGLTRAVKKDIDVAAEALKLAKKPRIHTGIGTSDSHIIHKLNTTREDIIERAKAAVAHAKSYVEDVEFYAEDAGRTDNAFLAQVCEEVIKSGATVLNIPDTTGYCLPEEYGAKIKYLKENVKGIDNVTISCHCHNDLGMATANSISGAINGARQIECTINGIGERAGNTALEEVVMIFKQHPDLNLYTDIDTKQLNEMSRLVSESMGMMVQPNKAIVGANAFAHSSGIHQDGVIKNRATYEIIDPADVGVNESSIVLTARSGRAALAYRAKKVGYELTKTQLDVVYVEFLKFADMKKEVLDDDIHLIIAASKIEGDLIKR</sequence>
<comment type="similarity">
    <text evidence="2">Belongs to the alpha-IPM synthase/homocitrate synthase family. LeuA type 1 subfamily.</text>
</comment>
<dbReference type="Gene3D" id="1.10.238.260">
    <property type="match status" value="1"/>
</dbReference>
<dbReference type="SUPFAM" id="SSF51569">
    <property type="entry name" value="Aldolase"/>
    <property type="match status" value="1"/>
</dbReference>
<evidence type="ECO:0000313" key="11">
    <source>
        <dbReference type="EMBL" id="MBD0725254.1"/>
    </source>
</evidence>
<dbReference type="InterPro" id="IPR013785">
    <property type="entry name" value="Aldolase_TIM"/>
</dbReference>
<dbReference type="PANTHER" id="PTHR10277:SF9">
    <property type="entry name" value="2-ISOPROPYLMALATE SYNTHASE 1, CHLOROPLASTIC-RELATED"/>
    <property type="match status" value="1"/>
</dbReference>
<dbReference type="PROSITE" id="PS50991">
    <property type="entry name" value="PYR_CT"/>
    <property type="match status" value="1"/>
</dbReference>
<dbReference type="EMBL" id="NASZ01000011">
    <property type="protein sequence ID" value="MBD0725254.1"/>
    <property type="molecule type" value="Genomic_DNA"/>
</dbReference>
<dbReference type="Pfam" id="PF22617">
    <property type="entry name" value="HCS_D2"/>
    <property type="match status" value="1"/>
</dbReference>
<proteinExistence type="inferred from homology"/>
<name>A0ABR7UTH4_9FLAO</name>
<dbReference type="EC" id="2.3.3.13" evidence="3"/>
<dbReference type="Pfam" id="PF00682">
    <property type="entry name" value="HMGL-like"/>
    <property type="match status" value="1"/>
</dbReference>
<keyword evidence="5" id="KW-0028">Amino-acid biosynthesis</keyword>
<protein>
    <recommendedName>
        <fullName evidence="3">2-isopropylmalate synthase</fullName>
        <ecNumber evidence="3">2.3.3.13</ecNumber>
    </recommendedName>
</protein>
<dbReference type="InterPro" id="IPR050073">
    <property type="entry name" value="2-IPM_HCS-like"/>
</dbReference>
<dbReference type="PROSITE" id="PS00815">
    <property type="entry name" value="AIPM_HOMOCIT_SYNTH_1"/>
    <property type="match status" value="1"/>
</dbReference>
<evidence type="ECO:0000256" key="8">
    <source>
        <dbReference type="ARBA" id="ARBA00023304"/>
    </source>
</evidence>
<organism evidence="11 12">
    <name type="scientific">Flavobacterium pokkalii</name>
    <dbReference type="NCBI Taxonomy" id="1940408"/>
    <lineage>
        <taxon>Bacteria</taxon>
        <taxon>Pseudomonadati</taxon>
        <taxon>Bacteroidota</taxon>
        <taxon>Flavobacteriia</taxon>
        <taxon>Flavobacteriales</taxon>
        <taxon>Flavobacteriaceae</taxon>
        <taxon>Flavobacterium</taxon>
    </lineage>
</organism>
<reference evidence="11 12" key="1">
    <citation type="journal article" date="2020" name="Microbiol. Res.">
        <title>Flavobacterium pokkalii sp. nov., a novel plant growth promoting native rhizobacteria isolated from pokkali rice grown in coastal saline affected agricultural regions of southern India, Kerala.</title>
        <authorList>
            <person name="Menon R.R."/>
            <person name="Kumari S."/>
            <person name="Viver T."/>
            <person name="Rameshkumar N."/>
        </authorList>
    </citation>
    <scope>NUCLEOTIDE SEQUENCE [LARGE SCALE GENOMIC DNA]</scope>
    <source>
        <strain evidence="11 12">L1I52</strain>
    </source>
</reference>
<dbReference type="InterPro" id="IPR002034">
    <property type="entry name" value="AIPM/Hcit_synth_CS"/>
</dbReference>
<dbReference type="Proteomes" id="UP000661715">
    <property type="component" value="Unassembled WGS sequence"/>
</dbReference>
<dbReference type="Gene3D" id="3.20.20.70">
    <property type="entry name" value="Aldolase class I"/>
    <property type="match status" value="1"/>
</dbReference>
<comment type="caution">
    <text evidence="11">The sequence shown here is derived from an EMBL/GenBank/DDBJ whole genome shotgun (WGS) entry which is preliminary data.</text>
</comment>
<evidence type="ECO:0000256" key="4">
    <source>
        <dbReference type="ARBA" id="ARBA00022430"/>
    </source>
</evidence>
<evidence type="ECO:0000259" key="10">
    <source>
        <dbReference type="PROSITE" id="PS50991"/>
    </source>
</evidence>
<keyword evidence="12" id="KW-1185">Reference proteome</keyword>
<evidence type="ECO:0000256" key="3">
    <source>
        <dbReference type="ARBA" id="ARBA00012973"/>
    </source>
</evidence>
<feature type="domain" description="Pyruvate carboxyltransferase" evidence="10">
    <location>
        <begin position="6"/>
        <end position="267"/>
    </location>
</feature>
<dbReference type="PROSITE" id="PS00816">
    <property type="entry name" value="AIPM_HOMOCIT_SYNTH_2"/>
    <property type="match status" value="1"/>
</dbReference>
<dbReference type="CDD" id="cd07940">
    <property type="entry name" value="DRE_TIM_IPMS"/>
    <property type="match status" value="1"/>
</dbReference>
<evidence type="ECO:0000256" key="7">
    <source>
        <dbReference type="ARBA" id="ARBA00023211"/>
    </source>
</evidence>
<keyword evidence="4" id="KW-0432">Leucine biosynthesis</keyword>
<keyword evidence="6 9" id="KW-0808">Transferase</keyword>
<keyword evidence="7" id="KW-0464">Manganese</keyword>
<evidence type="ECO:0000256" key="5">
    <source>
        <dbReference type="ARBA" id="ARBA00022605"/>
    </source>
</evidence>
<dbReference type="NCBIfam" id="NF002086">
    <property type="entry name" value="PRK00915.1-3"/>
    <property type="match status" value="1"/>
</dbReference>
<accession>A0ABR7UTH4</accession>
<dbReference type="PANTHER" id="PTHR10277">
    <property type="entry name" value="HOMOCITRATE SYNTHASE-RELATED"/>
    <property type="match status" value="1"/>
</dbReference>
<evidence type="ECO:0000256" key="6">
    <source>
        <dbReference type="ARBA" id="ARBA00022679"/>
    </source>
</evidence>
<dbReference type="InterPro" id="IPR054691">
    <property type="entry name" value="LeuA/HCS_post-cat"/>
</dbReference>
<evidence type="ECO:0000256" key="2">
    <source>
        <dbReference type="ARBA" id="ARBA00009396"/>
    </source>
</evidence>
<gene>
    <name evidence="11" type="ORF">B6A10_08680</name>
</gene>
<comment type="pathway">
    <text evidence="1">Amino-acid biosynthesis; L-leucine biosynthesis; L-leucine from 3-methyl-2-oxobutanoate: step 1/4.</text>
</comment>
<evidence type="ECO:0000313" key="12">
    <source>
        <dbReference type="Proteomes" id="UP000661715"/>
    </source>
</evidence>
<dbReference type="InterPro" id="IPR000891">
    <property type="entry name" value="PYR_CT"/>
</dbReference>
<evidence type="ECO:0000256" key="1">
    <source>
        <dbReference type="ARBA" id="ARBA00004689"/>
    </source>
</evidence>
<dbReference type="RefSeq" id="WP_084817125.1">
    <property type="nucleotide sequence ID" value="NZ_NASZ01000011.1"/>
</dbReference>
<evidence type="ECO:0000256" key="9">
    <source>
        <dbReference type="RuleBase" id="RU003523"/>
    </source>
</evidence>
<keyword evidence="8" id="KW-0100">Branched-chain amino acid biosynthesis</keyword>